<organism evidence="2 3">
    <name type="scientific">Candidatus Bealeia paramacronuclearis</name>
    <dbReference type="NCBI Taxonomy" id="1921001"/>
    <lineage>
        <taxon>Bacteria</taxon>
        <taxon>Pseudomonadati</taxon>
        <taxon>Pseudomonadota</taxon>
        <taxon>Alphaproteobacteria</taxon>
        <taxon>Holosporales</taxon>
        <taxon>Holosporaceae</taxon>
        <taxon>Candidatus Bealeia</taxon>
    </lineage>
</organism>
<dbReference type="Proteomes" id="UP001330434">
    <property type="component" value="Chromosome"/>
</dbReference>
<feature type="compositionally biased region" description="Gly residues" evidence="1">
    <location>
        <begin position="193"/>
        <end position="229"/>
    </location>
</feature>
<evidence type="ECO:0000256" key="1">
    <source>
        <dbReference type="SAM" id="MobiDB-lite"/>
    </source>
</evidence>
<feature type="region of interest" description="Disordered" evidence="1">
    <location>
        <begin position="187"/>
        <end position="229"/>
    </location>
</feature>
<keyword evidence="3" id="KW-1185">Reference proteome</keyword>
<proteinExistence type="predicted"/>
<evidence type="ECO:0008006" key="4">
    <source>
        <dbReference type="Google" id="ProtNLM"/>
    </source>
</evidence>
<gene>
    <name evidence="2" type="ORF">Bealeia1_01208</name>
</gene>
<protein>
    <recommendedName>
        <fullName evidence="4">Phage tail protein</fullName>
    </recommendedName>
</protein>
<reference evidence="2 3" key="1">
    <citation type="journal article" date="2024" name="Environ. Microbiol.">
        <title>Novel evolutionary insights on the interactions of the Holosporales (Alphaproteobacteria) with eukaryotic hosts from comparative genomics.</title>
        <authorList>
            <person name="Giovannini M."/>
            <person name="Petroni G."/>
            <person name="Castelli M."/>
        </authorList>
    </citation>
    <scope>NUCLEOTIDE SEQUENCE [LARGE SCALE GENOMIC DNA]</scope>
    <source>
        <strain evidence="2 3">US_Bl 15I1</strain>
    </source>
</reference>
<dbReference type="RefSeq" id="WP_338453454.1">
    <property type="nucleotide sequence ID" value="NZ_CP133270.1"/>
</dbReference>
<name>A0ABZ2C438_9PROT</name>
<evidence type="ECO:0000313" key="3">
    <source>
        <dbReference type="Proteomes" id="UP001330434"/>
    </source>
</evidence>
<accession>A0ABZ2C438</accession>
<evidence type="ECO:0000313" key="2">
    <source>
        <dbReference type="EMBL" id="WVX67012.1"/>
    </source>
</evidence>
<sequence>MADSESFMEQWITDPTAVGIELPDFVVQIGSYTNSTDQGGASGGTGAYANCIRLYRFTERLSRAVNPNAINQLFTGGRMQSSAVGIEIPRVNGLSNMINALSNGENIPQIIIQRIGQIQKGSKTLEKIEYDNCLFTLYHYVTVKDAQGNTSDRARLAFRPLKRTQTIISYKQDDGTQQGQTQSVIDFTTGDFTMGGGDSGSGGGGGDSGGGGGGGGGDSGGGGGGGDAV</sequence>
<dbReference type="EMBL" id="CP133270">
    <property type="protein sequence ID" value="WVX67012.1"/>
    <property type="molecule type" value="Genomic_DNA"/>
</dbReference>